<feature type="chain" id="PRO_5038989316" evidence="1">
    <location>
        <begin position="20"/>
        <end position="135"/>
    </location>
</feature>
<organism evidence="2 3">
    <name type="scientific">Actinokineospora cianjurensis</name>
    <dbReference type="NCBI Taxonomy" id="585224"/>
    <lineage>
        <taxon>Bacteria</taxon>
        <taxon>Bacillati</taxon>
        <taxon>Actinomycetota</taxon>
        <taxon>Actinomycetes</taxon>
        <taxon>Pseudonocardiales</taxon>
        <taxon>Pseudonocardiaceae</taxon>
        <taxon>Actinokineospora</taxon>
    </lineage>
</organism>
<dbReference type="EMBL" id="RCDD01000001">
    <property type="protein sequence ID" value="RLK61497.1"/>
    <property type="molecule type" value="Genomic_DNA"/>
</dbReference>
<sequence>MTKGIIRTTVAAAATVAFAAISVTPASAATARNGICEVGEFCLYWGQNRSGSVSDFATSIPNYGDNQPTCYEYKTPNLPGYGLCVKNNATSAWNRRSSTVTVYFNSNYGGASDPVGAGQARDLASTYANNASHLL</sequence>
<keyword evidence="1" id="KW-0732">Signal</keyword>
<dbReference type="Proteomes" id="UP000282454">
    <property type="component" value="Unassembled WGS sequence"/>
</dbReference>
<keyword evidence="3" id="KW-1185">Reference proteome</keyword>
<gene>
    <name evidence="2" type="ORF">CLV68_2038</name>
</gene>
<dbReference type="RefSeq" id="WP_246009749.1">
    <property type="nucleotide sequence ID" value="NZ_RCDD01000001.1"/>
</dbReference>
<name>A0A421BAW7_9PSEU</name>
<accession>A0A421BAW7</accession>
<proteinExistence type="predicted"/>
<evidence type="ECO:0000313" key="2">
    <source>
        <dbReference type="EMBL" id="RLK61497.1"/>
    </source>
</evidence>
<evidence type="ECO:0000313" key="3">
    <source>
        <dbReference type="Proteomes" id="UP000282454"/>
    </source>
</evidence>
<evidence type="ECO:0000256" key="1">
    <source>
        <dbReference type="SAM" id="SignalP"/>
    </source>
</evidence>
<protein>
    <submittedName>
        <fullName evidence="2">Peptidase inhibitor family I36</fullName>
    </submittedName>
</protein>
<dbReference type="AlphaFoldDB" id="A0A421BAW7"/>
<reference evidence="2 3" key="1">
    <citation type="submission" date="2018-10" db="EMBL/GenBank/DDBJ databases">
        <title>Genomic Encyclopedia of Archaeal and Bacterial Type Strains, Phase II (KMG-II): from individual species to whole genera.</title>
        <authorList>
            <person name="Goeker M."/>
        </authorList>
    </citation>
    <scope>NUCLEOTIDE SEQUENCE [LARGE SCALE GENOMIC DNA]</scope>
    <source>
        <strain evidence="2 3">DSM 45657</strain>
    </source>
</reference>
<comment type="caution">
    <text evidence="2">The sequence shown here is derived from an EMBL/GenBank/DDBJ whole genome shotgun (WGS) entry which is preliminary data.</text>
</comment>
<feature type="signal peptide" evidence="1">
    <location>
        <begin position="1"/>
        <end position="19"/>
    </location>
</feature>
<dbReference type="Pfam" id="PF03995">
    <property type="entry name" value="Inhibitor_I36"/>
    <property type="match status" value="1"/>
</dbReference>